<keyword evidence="1" id="KW-0472">Membrane</keyword>
<evidence type="ECO:0000256" key="1">
    <source>
        <dbReference type="SAM" id="Phobius"/>
    </source>
</evidence>
<dbReference type="GeneID" id="40069890"/>
<name>A0A0U4JG93_9CAUD</name>
<sequence length="140" mass="15192">MSGLPWGRMITARLAEPSMITGLQVLSHFTAATAGGLVILGAFPYLFRGILPPYMAAGVGAVLVVGGLVGVVSCWRGTWWLERVALLLVGLGWVLLVPSVLEVPVPSVIRMFMLLLLAGLVFDVAKRYRRIDWAYLDPTK</sequence>
<proteinExistence type="predicted"/>
<feature type="transmembrane region" description="Helical" evidence="1">
    <location>
        <begin position="21"/>
        <end position="47"/>
    </location>
</feature>
<dbReference type="RefSeq" id="YP_009594368.1">
    <property type="nucleotide sequence ID" value="NC_041876.1"/>
</dbReference>
<feature type="transmembrane region" description="Helical" evidence="1">
    <location>
        <begin position="107"/>
        <end position="125"/>
    </location>
</feature>
<organism evidence="2 3">
    <name type="scientific">Arthrobacter phage Galaxy</name>
    <dbReference type="NCBI Taxonomy" id="1772326"/>
    <lineage>
        <taxon>Viruses</taxon>
        <taxon>Duplodnaviria</taxon>
        <taxon>Heunggongvirae</taxon>
        <taxon>Uroviricota</taxon>
        <taxon>Caudoviricetes</taxon>
        <taxon>Galaxyvirus</taxon>
        <taxon>Galaxyvirus galaxy</taxon>
    </lineage>
</organism>
<keyword evidence="1" id="KW-1133">Transmembrane helix</keyword>
<dbReference type="EMBL" id="KU160644">
    <property type="protein sequence ID" value="ALY08868.1"/>
    <property type="molecule type" value="Genomic_DNA"/>
</dbReference>
<dbReference type="KEGG" id="vg:40069890"/>
<feature type="transmembrane region" description="Helical" evidence="1">
    <location>
        <begin position="84"/>
        <end position="101"/>
    </location>
</feature>
<reference evidence="2 3" key="1">
    <citation type="submission" date="2015-11" db="EMBL/GenBank/DDBJ databases">
        <authorList>
            <person name="Park Y."/>
            <person name="Guerrero C.A."/>
            <person name="Garlena R.A."/>
            <person name="Russell D.A."/>
            <person name="Pope W.H."/>
            <person name="Jacobs-Sera D."/>
            <person name="Hendrix R.W."/>
            <person name="Hatfull G.F."/>
        </authorList>
    </citation>
    <scope>NUCLEOTIDE SEQUENCE [LARGE SCALE GENOMIC DNA]</scope>
</reference>
<evidence type="ECO:0000313" key="3">
    <source>
        <dbReference type="Proteomes" id="UP000223164"/>
    </source>
</evidence>
<keyword evidence="3" id="KW-1185">Reference proteome</keyword>
<keyword evidence="1" id="KW-0812">Transmembrane</keyword>
<protein>
    <submittedName>
        <fullName evidence="2">Uncharacterized protein</fullName>
    </submittedName>
</protein>
<dbReference type="Proteomes" id="UP000223164">
    <property type="component" value="Segment"/>
</dbReference>
<feature type="transmembrane region" description="Helical" evidence="1">
    <location>
        <begin position="53"/>
        <end position="72"/>
    </location>
</feature>
<dbReference type="OrthoDB" id="32793at10239"/>
<gene>
    <name evidence="2" type="primary">22</name>
    <name evidence="2" type="ORF">GALAXY_22</name>
</gene>
<evidence type="ECO:0000313" key="2">
    <source>
        <dbReference type="EMBL" id="ALY08868.1"/>
    </source>
</evidence>
<accession>A0A0U4JG93</accession>